<evidence type="ECO:0000256" key="1">
    <source>
        <dbReference type="SAM" id="MobiDB-lite"/>
    </source>
</evidence>
<dbReference type="GO" id="GO:0003677">
    <property type="term" value="F:DNA binding"/>
    <property type="evidence" value="ECO:0007669"/>
    <property type="project" value="InterPro"/>
</dbReference>
<feature type="region of interest" description="Disordered" evidence="1">
    <location>
        <begin position="223"/>
        <end position="261"/>
    </location>
</feature>
<proteinExistence type="predicted"/>
<dbReference type="EMBL" id="LR797100">
    <property type="protein sequence ID" value="CAB4186496.1"/>
    <property type="molecule type" value="Genomic_DNA"/>
</dbReference>
<sequence>MSNEITISPVEAMRSTLVRMQPDFTAALPTQITAEKFVRTTMTAVQMNPALLQGDRRSLLGACMKAAQDGLMLDGREAALVVFGQKIQYMPMIAGILKKLRNSGDLLTISANVVFEKDIFDFTLGDDEKISHKPFLGRLKGDIIAVYAIAKTKDGGVYREVMTIDQIEKVRASSRASGAGPWTQWFDEMAKKTVIRRLCKRLPSSADIDQVFASEAEVTGFAPPVQLQESIQPAPASRLKQSMAKVEEQEVGDDGDNDAEA</sequence>
<dbReference type="Pfam" id="PF03837">
    <property type="entry name" value="RecT"/>
    <property type="match status" value="1"/>
</dbReference>
<evidence type="ECO:0000313" key="2">
    <source>
        <dbReference type="EMBL" id="CAB4163284.1"/>
    </source>
</evidence>
<accession>A0A6J5QV87</accession>
<dbReference type="NCBIfam" id="TIGR00616">
    <property type="entry name" value="rect"/>
    <property type="match status" value="1"/>
</dbReference>
<evidence type="ECO:0000313" key="3">
    <source>
        <dbReference type="EMBL" id="CAB4186496.1"/>
    </source>
</evidence>
<dbReference type="InterPro" id="IPR004590">
    <property type="entry name" value="ssDNA_annealing_RecT"/>
</dbReference>
<feature type="compositionally biased region" description="Acidic residues" evidence="1">
    <location>
        <begin position="249"/>
        <end position="261"/>
    </location>
</feature>
<protein>
    <submittedName>
        <fullName evidence="3">RecT Recombinational DNA repair protein (RecE pathway)</fullName>
    </submittedName>
</protein>
<name>A0A6J5QV87_9CAUD</name>
<dbReference type="InterPro" id="IPR018330">
    <property type="entry name" value="RecT_fam"/>
</dbReference>
<dbReference type="GO" id="GO:0006259">
    <property type="term" value="P:DNA metabolic process"/>
    <property type="evidence" value="ECO:0007669"/>
    <property type="project" value="InterPro"/>
</dbReference>
<dbReference type="EMBL" id="LR796745">
    <property type="protein sequence ID" value="CAB4163284.1"/>
    <property type="molecule type" value="Genomic_DNA"/>
</dbReference>
<reference evidence="3" key="1">
    <citation type="submission" date="2020-05" db="EMBL/GenBank/DDBJ databases">
        <authorList>
            <person name="Chiriac C."/>
            <person name="Salcher M."/>
            <person name="Ghai R."/>
            <person name="Kavagutti S V."/>
        </authorList>
    </citation>
    <scope>NUCLEOTIDE SEQUENCE</scope>
</reference>
<organism evidence="3">
    <name type="scientific">uncultured Caudovirales phage</name>
    <dbReference type="NCBI Taxonomy" id="2100421"/>
    <lineage>
        <taxon>Viruses</taxon>
        <taxon>Duplodnaviria</taxon>
        <taxon>Heunggongvirae</taxon>
        <taxon>Uroviricota</taxon>
        <taxon>Caudoviricetes</taxon>
        <taxon>Peduoviridae</taxon>
        <taxon>Maltschvirus</taxon>
        <taxon>Maltschvirus maltsch</taxon>
    </lineage>
</organism>
<gene>
    <name evidence="3" type="ORF">UFOVP1148_8</name>
    <name evidence="2" type="ORF">UFOVP809_13</name>
</gene>